<dbReference type="InterPro" id="IPR004090">
    <property type="entry name" value="Chemotax_Me-accpt_rcpt"/>
</dbReference>
<accession>A0A401FUW2</accession>
<dbReference type="GO" id="GO:0007165">
    <property type="term" value="P:signal transduction"/>
    <property type="evidence" value="ECO:0007669"/>
    <property type="project" value="UniProtKB-KW"/>
</dbReference>
<dbReference type="Gene3D" id="1.10.287.950">
    <property type="entry name" value="Methyl-accepting chemotaxis protein"/>
    <property type="match status" value="1"/>
</dbReference>
<dbReference type="Pfam" id="PF00015">
    <property type="entry name" value="MCPsignal"/>
    <property type="match status" value="1"/>
</dbReference>
<dbReference type="SMART" id="SM00283">
    <property type="entry name" value="MA"/>
    <property type="match status" value="1"/>
</dbReference>
<dbReference type="EMBL" id="BEXT01000001">
    <property type="protein sequence ID" value="GBC60750.1"/>
    <property type="molecule type" value="Genomic_DNA"/>
</dbReference>
<reference evidence="7" key="1">
    <citation type="submission" date="2017-11" db="EMBL/GenBank/DDBJ databases">
        <authorList>
            <person name="Watanabe M."/>
            <person name="Kojima H."/>
        </authorList>
    </citation>
    <scope>NUCLEOTIDE SEQUENCE [LARGE SCALE GENOMIC DNA]</scope>
    <source>
        <strain evidence="7">Tokyo 01</strain>
    </source>
</reference>
<dbReference type="GO" id="GO:0006935">
    <property type="term" value="P:chemotaxis"/>
    <property type="evidence" value="ECO:0007669"/>
    <property type="project" value="UniProtKB-KW"/>
</dbReference>
<name>A0A401FUW2_9BACT</name>
<comment type="caution">
    <text evidence="6">The sequence shown here is derived from an EMBL/GenBank/DDBJ whole genome shotgun (WGS) entry which is preliminary data.</text>
</comment>
<dbReference type="CDD" id="cd19410">
    <property type="entry name" value="HK9-like_sensor"/>
    <property type="match status" value="3"/>
</dbReference>
<dbReference type="InterPro" id="IPR004089">
    <property type="entry name" value="MCPsignal_dom"/>
</dbReference>
<proteinExistence type="inferred from homology"/>
<evidence type="ECO:0000259" key="5">
    <source>
        <dbReference type="PROSITE" id="PS50111"/>
    </source>
</evidence>
<keyword evidence="4" id="KW-0472">Membrane</keyword>
<feature type="domain" description="Methyl-accepting transducer" evidence="5">
    <location>
        <begin position="545"/>
        <end position="760"/>
    </location>
</feature>
<dbReference type="GO" id="GO:0004888">
    <property type="term" value="F:transmembrane signaling receptor activity"/>
    <property type="evidence" value="ECO:0007669"/>
    <property type="project" value="InterPro"/>
</dbReference>
<dbReference type="Proteomes" id="UP000288096">
    <property type="component" value="Unassembled WGS sequence"/>
</dbReference>
<dbReference type="InterPro" id="IPR007891">
    <property type="entry name" value="CHASE3"/>
</dbReference>
<keyword evidence="3" id="KW-0807">Transducer</keyword>
<evidence type="ECO:0000313" key="7">
    <source>
        <dbReference type="Proteomes" id="UP000288096"/>
    </source>
</evidence>
<evidence type="ECO:0000256" key="1">
    <source>
        <dbReference type="ARBA" id="ARBA00022500"/>
    </source>
</evidence>
<comment type="similarity">
    <text evidence="2">Belongs to the methyl-accepting chemotaxis (MCP) protein family.</text>
</comment>
<keyword evidence="1" id="KW-0145">Chemotaxis</keyword>
<dbReference type="PRINTS" id="PR00260">
    <property type="entry name" value="CHEMTRNSDUCR"/>
</dbReference>
<feature type="transmembrane region" description="Helical" evidence="4">
    <location>
        <begin position="12"/>
        <end position="32"/>
    </location>
</feature>
<dbReference type="Pfam" id="PF05227">
    <property type="entry name" value="CHASE3"/>
    <property type="match status" value="3"/>
</dbReference>
<dbReference type="SUPFAM" id="SSF58104">
    <property type="entry name" value="Methyl-accepting chemotaxis protein (MCP) signaling domain"/>
    <property type="match status" value="1"/>
</dbReference>
<keyword evidence="7" id="KW-1185">Reference proteome</keyword>
<dbReference type="PROSITE" id="PS50111">
    <property type="entry name" value="CHEMOTAXIS_TRANSDUC_2"/>
    <property type="match status" value="1"/>
</dbReference>
<reference evidence="7" key="2">
    <citation type="submission" date="2019-01" db="EMBL/GenBank/DDBJ databases">
        <title>Genome sequence of Desulfonema ishimotonii strain Tokyo 01.</title>
        <authorList>
            <person name="Fukui M."/>
        </authorList>
    </citation>
    <scope>NUCLEOTIDE SEQUENCE [LARGE SCALE GENOMIC DNA]</scope>
    <source>
        <strain evidence="7">Tokyo 01</strain>
    </source>
</reference>
<feature type="transmembrane region" description="Helical" evidence="4">
    <location>
        <begin position="512"/>
        <end position="532"/>
    </location>
</feature>
<dbReference type="PANTHER" id="PTHR43531">
    <property type="entry name" value="PROTEIN ICFG"/>
    <property type="match status" value="1"/>
</dbReference>
<dbReference type="RefSeq" id="WP_166404986.1">
    <property type="nucleotide sequence ID" value="NZ_BEXT01000001.1"/>
</dbReference>
<dbReference type="AlphaFoldDB" id="A0A401FUW2"/>
<sequence length="796" mass="88886">MKLKGLRGKIVIGISVPLILMMGFGLTSIFSIRSLLKTDEWVEHTHLVIRESMKILGAAVDMETGVRGYLLAGKEAFLDPYKKGEEVAFDRIASLKKTVSDHPKQVQRLDEIDKILKEWQKNIIEPHISLRREIGHAETMNDMADFIKGERGKNYFDKFRSQIATFISRESDLIVNRQKSADDSRAKISEHMKTMKEARYRVDQTYQAITRGELVLAHAVDMETGMRGFLLTGKNEFLEPYNRGKEHFFEEIQSLRKTVGDNLSQVKNLTEGEKIIQNWVDNITIPAIELRRQVDRGLKTLADVDAFVTRQEGKKYMDAFRNKMASFRKIESDSIVRRRKSAELSEIRIKSEFKALEDAEYWVDHTHKVIRNAMNILAAAVDMESGMRGFLLAGRESFLEPFNSGEEHFFNLTSELKMVVDDNPEQLNLLGKIEETLKTWKEDVTDNAIALRRKIGDAKTMDNMADEIGKAKGRQYFDQFRKLIADFSAEEEGLMAVRQGKNRTMADRAIQISIFGIIAALIIGIGLSVMILRGATRVMENVMNASAYVTSGSSQLSATSEEISQGASQQGASAEEVSASMEQMTANIRQNADNAMETEKIALKTSEDALEGGKAVGDAVAAMKQIAKKILIIEEIACQTDLLALNAAIEAARAGEHGKGFMVVASEVRKLSERSRKSATEIVNLAGSSVRVSEKAGELLDRLIPDIRKTSELVQEIAGASNEQKLGAEQINEAMQQLDNVIQYNASAAEEMASTSEELSGQAGKLQETIALFGITEKTAMVQDNRNLTDFNRPEF</sequence>
<protein>
    <submittedName>
        <fullName evidence="6">Chemotaxis protein</fullName>
    </submittedName>
</protein>
<organism evidence="6 7">
    <name type="scientific">Desulfonema ishimotonii</name>
    <dbReference type="NCBI Taxonomy" id="45657"/>
    <lineage>
        <taxon>Bacteria</taxon>
        <taxon>Pseudomonadati</taxon>
        <taxon>Thermodesulfobacteriota</taxon>
        <taxon>Desulfobacteria</taxon>
        <taxon>Desulfobacterales</taxon>
        <taxon>Desulfococcaceae</taxon>
        <taxon>Desulfonema</taxon>
    </lineage>
</organism>
<evidence type="ECO:0000256" key="4">
    <source>
        <dbReference type="SAM" id="Phobius"/>
    </source>
</evidence>
<evidence type="ECO:0000313" key="6">
    <source>
        <dbReference type="EMBL" id="GBC60750.1"/>
    </source>
</evidence>
<gene>
    <name evidence="6" type="ORF">DENIS_1709</name>
</gene>
<dbReference type="PANTHER" id="PTHR43531:SF11">
    <property type="entry name" value="METHYL-ACCEPTING CHEMOTAXIS PROTEIN 3"/>
    <property type="match status" value="1"/>
</dbReference>
<keyword evidence="4" id="KW-0812">Transmembrane</keyword>
<evidence type="ECO:0000256" key="2">
    <source>
        <dbReference type="ARBA" id="ARBA00029447"/>
    </source>
</evidence>
<dbReference type="InterPro" id="IPR051310">
    <property type="entry name" value="MCP_chemotaxis"/>
</dbReference>
<keyword evidence="4" id="KW-1133">Transmembrane helix</keyword>
<evidence type="ECO:0000256" key="3">
    <source>
        <dbReference type="PROSITE-ProRule" id="PRU00284"/>
    </source>
</evidence>
<dbReference type="CDD" id="cd11386">
    <property type="entry name" value="MCP_signal"/>
    <property type="match status" value="1"/>
</dbReference>
<dbReference type="GO" id="GO:0005886">
    <property type="term" value="C:plasma membrane"/>
    <property type="evidence" value="ECO:0007669"/>
    <property type="project" value="TreeGrafter"/>
</dbReference>